<feature type="compositionally biased region" description="Basic residues" evidence="1">
    <location>
        <begin position="145"/>
        <end position="154"/>
    </location>
</feature>
<dbReference type="KEGG" id="sace:GIY23_08750"/>
<reference evidence="4" key="1">
    <citation type="submission" date="2019-11" db="EMBL/GenBank/DDBJ databases">
        <title>The complete genome sequence of Saccharopolyspora sp. E2A.</title>
        <authorList>
            <person name="Zhang G."/>
        </authorList>
    </citation>
    <scope>NUCLEOTIDE SEQUENCE [LARGE SCALE GENOMIC DNA]</scope>
    <source>
        <strain evidence="4">E2A</strain>
    </source>
</reference>
<keyword evidence="2" id="KW-1133">Transmembrane helix</keyword>
<organism evidence="3 4">
    <name type="scientific">Allosaccharopolyspora coralli</name>
    <dbReference type="NCBI Taxonomy" id="2665642"/>
    <lineage>
        <taxon>Bacteria</taxon>
        <taxon>Bacillati</taxon>
        <taxon>Actinomycetota</taxon>
        <taxon>Actinomycetes</taxon>
        <taxon>Pseudonocardiales</taxon>
        <taxon>Pseudonocardiaceae</taxon>
        <taxon>Allosaccharopolyspora</taxon>
    </lineage>
</organism>
<dbReference type="AlphaFoldDB" id="A0A5Q3Q8R0"/>
<gene>
    <name evidence="3" type="ORF">GIY23_08750</name>
</gene>
<name>A0A5Q3Q8R0_9PSEU</name>
<keyword evidence="2" id="KW-0812">Transmembrane</keyword>
<dbReference type="EMBL" id="CP045929">
    <property type="protein sequence ID" value="QGK69594.1"/>
    <property type="molecule type" value="Genomic_DNA"/>
</dbReference>
<feature type="compositionally biased region" description="Basic and acidic residues" evidence="1">
    <location>
        <begin position="185"/>
        <end position="202"/>
    </location>
</feature>
<evidence type="ECO:0000313" key="3">
    <source>
        <dbReference type="EMBL" id="QGK69594.1"/>
    </source>
</evidence>
<keyword evidence="4" id="KW-1185">Reference proteome</keyword>
<protein>
    <submittedName>
        <fullName evidence="3">DUF4383 domain-containing protein</fullName>
    </submittedName>
</protein>
<feature type="compositionally biased region" description="Polar residues" evidence="1">
    <location>
        <begin position="226"/>
        <end position="239"/>
    </location>
</feature>
<evidence type="ECO:0000256" key="1">
    <source>
        <dbReference type="SAM" id="MobiDB-lite"/>
    </source>
</evidence>
<feature type="transmembrane region" description="Helical" evidence="2">
    <location>
        <begin position="107"/>
        <end position="131"/>
    </location>
</feature>
<feature type="transmembrane region" description="Helical" evidence="2">
    <location>
        <begin position="82"/>
        <end position="101"/>
    </location>
</feature>
<accession>A0A5Q3Q8R0</accession>
<dbReference type="Proteomes" id="UP000371041">
    <property type="component" value="Chromosome"/>
</dbReference>
<keyword evidence="2" id="KW-0472">Membrane</keyword>
<feature type="compositionally biased region" description="Acidic residues" evidence="1">
    <location>
        <begin position="158"/>
        <end position="168"/>
    </location>
</feature>
<proteinExistence type="predicted"/>
<feature type="region of interest" description="Disordered" evidence="1">
    <location>
        <begin position="142"/>
        <end position="239"/>
    </location>
</feature>
<evidence type="ECO:0000313" key="4">
    <source>
        <dbReference type="Proteomes" id="UP000371041"/>
    </source>
</evidence>
<feature type="transmembrane region" description="Helical" evidence="2">
    <location>
        <begin position="12"/>
        <end position="35"/>
    </location>
</feature>
<dbReference type="Pfam" id="PF14325">
    <property type="entry name" value="DUF4383"/>
    <property type="match status" value="1"/>
</dbReference>
<feature type="transmembrane region" description="Helical" evidence="2">
    <location>
        <begin position="55"/>
        <end position="75"/>
    </location>
</feature>
<dbReference type="RefSeq" id="WP_154076188.1">
    <property type="nucleotide sequence ID" value="NZ_CP045929.1"/>
</dbReference>
<sequence>MASTKARQPWTFVVHRVAAAVLGLGLWVFAALGFVNGLPFFSTSGTAVLGMSVNSALSTISVLAGLVLLCSAWWGDPLASTTMIVLGVLFVLSGLVHLALIDTQWNVLAFELSNVFFSLVAGLVLVVLGFYGRVSGGLPPDNPYRRAHPLRRTRPTPEEQEAASEVDEREQQFLEAEMAMGEGHPTSRQEELVRGELRERQRRERARAWSNALRDDLGSAPGPGHSSRSSRQEGTSAQS</sequence>
<evidence type="ECO:0000256" key="2">
    <source>
        <dbReference type="SAM" id="Phobius"/>
    </source>
</evidence>